<dbReference type="SUPFAM" id="SSF50965">
    <property type="entry name" value="Galactose oxidase, central domain"/>
    <property type="match status" value="1"/>
</dbReference>
<dbReference type="AlphaFoldDB" id="A0A8K1FPG8"/>
<dbReference type="EMBL" id="SPLM01000002">
    <property type="protein sequence ID" value="TMW68354.1"/>
    <property type="molecule type" value="Genomic_DNA"/>
</dbReference>
<dbReference type="InterPro" id="IPR011043">
    <property type="entry name" value="Gal_Oxase/kelch_b-propeller"/>
</dbReference>
<dbReference type="Gene3D" id="2.120.10.80">
    <property type="entry name" value="Kelch-type beta propeller"/>
    <property type="match status" value="2"/>
</dbReference>
<evidence type="ECO:0000256" key="1">
    <source>
        <dbReference type="ARBA" id="ARBA00022737"/>
    </source>
</evidence>
<proteinExistence type="predicted"/>
<gene>
    <name evidence="3" type="ORF">Poli38472_005822</name>
</gene>
<dbReference type="PANTHER" id="PTHR43215">
    <property type="entry name" value="RADIAL SPOKE HEAD 1 HOMOLOG"/>
    <property type="match status" value="1"/>
</dbReference>
<feature type="region of interest" description="Disordered" evidence="2">
    <location>
        <begin position="507"/>
        <end position="540"/>
    </location>
</feature>
<accession>A0A8K1FPG8</accession>
<dbReference type="Gene3D" id="2.20.110.10">
    <property type="entry name" value="Histone H3 K4-specific methyltransferase SET7/9 N-terminal domain"/>
    <property type="match status" value="5"/>
</dbReference>
<dbReference type="Pfam" id="PF02493">
    <property type="entry name" value="MORN"/>
    <property type="match status" value="10"/>
</dbReference>
<feature type="compositionally biased region" description="Basic and acidic residues" evidence="2">
    <location>
        <begin position="516"/>
        <end position="535"/>
    </location>
</feature>
<dbReference type="PANTHER" id="PTHR43215:SF14">
    <property type="entry name" value="RADIAL SPOKE HEAD 1 HOMOLOG"/>
    <property type="match status" value="1"/>
</dbReference>
<organism evidence="3 4">
    <name type="scientific">Pythium oligandrum</name>
    <name type="common">Mycoparasitic fungus</name>
    <dbReference type="NCBI Taxonomy" id="41045"/>
    <lineage>
        <taxon>Eukaryota</taxon>
        <taxon>Sar</taxon>
        <taxon>Stramenopiles</taxon>
        <taxon>Oomycota</taxon>
        <taxon>Peronosporomycetes</taxon>
        <taxon>Pythiales</taxon>
        <taxon>Pythiaceae</taxon>
        <taxon>Pythium</taxon>
    </lineage>
</organism>
<keyword evidence="1" id="KW-0677">Repeat</keyword>
<reference evidence="3" key="1">
    <citation type="submission" date="2019-03" db="EMBL/GenBank/DDBJ databases">
        <title>Long read genome sequence of the mycoparasitic Pythium oligandrum ATCC 38472 isolated from sugarbeet rhizosphere.</title>
        <authorList>
            <person name="Gaulin E."/>
        </authorList>
    </citation>
    <scope>NUCLEOTIDE SEQUENCE</scope>
    <source>
        <strain evidence="3">ATCC 38472_TT</strain>
    </source>
</reference>
<name>A0A8K1FPG8_PYTOL</name>
<dbReference type="OrthoDB" id="418492at2759"/>
<feature type="region of interest" description="Disordered" evidence="2">
    <location>
        <begin position="23"/>
        <end position="42"/>
    </location>
</feature>
<evidence type="ECO:0000313" key="4">
    <source>
        <dbReference type="Proteomes" id="UP000794436"/>
    </source>
</evidence>
<dbReference type="InterPro" id="IPR015915">
    <property type="entry name" value="Kelch-typ_b-propeller"/>
</dbReference>
<dbReference type="SMART" id="SM00698">
    <property type="entry name" value="MORN"/>
    <property type="match status" value="10"/>
</dbReference>
<keyword evidence="4" id="KW-1185">Reference proteome</keyword>
<dbReference type="SUPFAM" id="SSF82185">
    <property type="entry name" value="Histone H3 K4-specific methyltransferase SET7/9 N-terminal domain"/>
    <property type="match status" value="3"/>
</dbReference>
<dbReference type="Proteomes" id="UP000794436">
    <property type="component" value="Unassembled WGS sequence"/>
</dbReference>
<protein>
    <submittedName>
        <fullName evidence="3">Uncharacterized protein</fullName>
    </submittedName>
</protein>
<evidence type="ECO:0000256" key="2">
    <source>
        <dbReference type="SAM" id="MobiDB-lite"/>
    </source>
</evidence>
<evidence type="ECO:0000313" key="3">
    <source>
        <dbReference type="EMBL" id="TMW68354.1"/>
    </source>
</evidence>
<dbReference type="Pfam" id="PF24681">
    <property type="entry name" value="Kelch_KLHDC2_KLHL20_DRC7"/>
    <property type="match status" value="1"/>
</dbReference>
<comment type="caution">
    <text evidence="3">The sequence shown here is derived from an EMBL/GenBank/DDBJ whole genome shotgun (WGS) entry which is preliminary data.</text>
</comment>
<dbReference type="InterPro" id="IPR003409">
    <property type="entry name" value="MORN"/>
</dbReference>
<sequence length="717" mass="78605">MAEIEPPDEILWLHASEYSPWGVHASKTQDPKRPSTPSSPFSAHFGLTGAQAALLNDRIAVVVGGRDHPLDRISSTCRLDLFDLRDDKWLATVDIKGELTPRIGHSVASVAGNVVVFGGEQAIETDLPEQYSTTLLSDCYELHLAQNVLSCSVIDTSTSPTALCARAWHTATSVHFTRPGSTKKSDGMVVLGGCDATGKFLDDVWVLVVDRDPASPEIVNKSWMQLSPTGNSPLPLAYHSAVAVEDGAKIVVVGGRHEAQTGMLDSVFVLDLVGNAWNQVTLTGLLPDSIARCRLTAISLNVPIDETTGRLLQIKKPEPNASGSEEELQMPPSESRILVFGGVSESAPTTDVSRLALLDLEKACAREIHAPTLGLRSFMNHACVTSSDAKSVYFFGGIDPMTRQYVDSTTAIHFWKLQPGAGDNDEEDNNANAIRTKPYENGDVYTGEMDRKGEIRHGQGKCVYADGRVYEGEWIDDHRHGNGVMTYADGTTYAGEWEADQRHGYGIQEAGSSDAPGRREKRYEGTWSHDKRDGKGTVTYSDGSRIEANWQQGVSARESCRIEGYDDGNGVCTYIGDVENGLPHGNGESRHAKEMYVGEWDTGKRSGQGISTLFDGTTYRGEWRNGKRNGFGVCEYARTRDRFDGKWVGDVRCGRGVCYYANGSQYDGQWKDDKCHGVGRYTYPDSTFYEGQWKENRLCGDGAFVLNLDDEHPQDEA</sequence>